<dbReference type="Pfam" id="PF00857">
    <property type="entry name" value="Isochorismatase"/>
    <property type="match status" value="1"/>
</dbReference>
<feature type="domain" description="Isochorismatase-like" evidence="3">
    <location>
        <begin position="23"/>
        <end position="177"/>
    </location>
</feature>
<dbReference type="AlphaFoldDB" id="A0A9W9FK65"/>
<dbReference type="Gene3D" id="3.40.50.850">
    <property type="entry name" value="Isochorismatase-like"/>
    <property type="match status" value="1"/>
</dbReference>
<comment type="caution">
    <text evidence="4">The sequence shown here is derived from an EMBL/GenBank/DDBJ whole genome shotgun (WGS) entry which is preliminary data.</text>
</comment>
<reference evidence="4" key="2">
    <citation type="journal article" date="2023" name="IMA Fungus">
        <title>Comparative genomic study of the Penicillium genus elucidates a diverse pangenome and 15 lateral gene transfer events.</title>
        <authorList>
            <person name="Petersen C."/>
            <person name="Sorensen T."/>
            <person name="Nielsen M.R."/>
            <person name="Sondergaard T.E."/>
            <person name="Sorensen J.L."/>
            <person name="Fitzpatrick D.A."/>
            <person name="Frisvad J.C."/>
            <person name="Nielsen K.L."/>
        </authorList>
    </citation>
    <scope>NUCLEOTIDE SEQUENCE</scope>
    <source>
        <strain evidence="4">IBT 34128</strain>
    </source>
</reference>
<dbReference type="CDD" id="cd00431">
    <property type="entry name" value="cysteine_hydrolases"/>
    <property type="match status" value="1"/>
</dbReference>
<protein>
    <submittedName>
        <fullName evidence="4">Isochorismatase hydrolase</fullName>
    </submittedName>
</protein>
<keyword evidence="2 4" id="KW-0378">Hydrolase</keyword>
<dbReference type="PANTHER" id="PTHR43540:SF1">
    <property type="entry name" value="ISOCHORISMATASE HYDROLASE"/>
    <property type="match status" value="1"/>
</dbReference>
<dbReference type="PANTHER" id="PTHR43540">
    <property type="entry name" value="PEROXYUREIDOACRYLATE/UREIDOACRYLATE AMIDOHYDROLASE-RELATED"/>
    <property type="match status" value="1"/>
</dbReference>
<dbReference type="EMBL" id="JAPMSZ010000005">
    <property type="protein sequence ID" value="KAJ5101599.1"/>
    <property type="molecule type" value="Genomic_DNA"/>
</dbReference>
<proteinExistence type="inferred from homology"/>
<dbReference type="OrthoDB" id="1739143at2759"/>
<organism evidence="4 5">
    <name type="scientific">Penicillium alfredii</name>
    <dbReference type="NCBI Taxonomy" id="1506179"/>
    <lineage>
        <taxon>Eukaryota</taxon>
        <taxon>Fungi</taxon>
        <taxon>Dikarya</taxon>
        <taxon>Ascomycota</taxon>
        <taxon>Pezizomycotina</taxon>
        <taxon>Eurotiomycetes</taxon>
        <taxon>Eurotiomycetidae</taxon>
        <taxon>Eurotiales</taxon>
        <taxon>Aspergillaceae</taxon>
        <taxon>Penicillium</taxon>
    </lineage>
</organism>
<comment type="similarity">
    <text evidence="1">Belongs to the isochorismatase family.</text>
</comment>
<dbReference type="InterPro" id="IPR036380">
    <property type="entry name" value="Isochorismatase-like_sf"/>
</dbReference>
<evidence type="ECO:0000313" key="4">
    <source>
        <dbReference type="EMBL" id="KAJ5101599.1"/>
    </source>
</evidence>
<dbReference type="RefSeq" id="XP_056512430.1">
    <property type="nucleotide sequence ID" value="XM_056654403.1"/>
</dbReference>
<reference evidence="4" key="1">
    <citation type="submission" date="2022-11" db="EMBL/GenBank/DDBJ databases">
        <authorList>
            <person name="Petersen C."/>
        </authorList>
    </citation>
    <scope>NUCLEOTIDE SEQUENCE</scope>
    <source>
        <strain evidence="4">IBT 34128</strain>
    </source>
</reference>
<evidence type="ECO:0000256" key="1">
    <source>
        <dbReference type="ARBA" id="ARBA00006336"/>
    </source>
</evidence>
<dbReference type="InterPro" id="IPR050272">
    <property type="entry name" value="Isochorismatase-like_hydrls"/>
</dbReference>
<gene>
    <name evidence="4" type="ORF">NUU61_003821</name>
</gene>
<accession>A0A9W9FK65</accession>
<evidence type="ECO:0000259" key="3">
    <source>
        <dbReference type="Pfam" id="PF00857"/>
    </source>
</evidence>
<evidence type="ECO:0000313" key="5">
    <source>
        <dbReference type="Proteomes" id="UP001141434"/>
    </source>
</evidence>
<sequence length="189" mass="20255">MADFPSFDAANKSNPGHYGPCQTALLLLDFHTLFVERNGGPRARAALEVAAKLRTWAKSQDIQVIHGLIDLGGGEESAVLRENQDDNEVTFTRTPGHVSALRSPGLERFLHEKGIKSLILTGLSTSGCVLRTALAACDAEYVVSVISDGCADPQEDVHDILINKVLSNRGYVTTAAQFQEGFSNAASSN</sequence>
<dbReference type="GO" id="GO:0016787">
    <property type="term" value="F:hydrolase activity"/>
    <property type="evidence" value="ECO:0007669"/>
    <property type="project" value="UniProtKB-KW"/>
</dbReference>
<dbReference type="Proteomes" id="UP001141434">
    <property type="component" value="Unassembled WGS sequence"/>
</dbReference>
<name>A0A9W9FK65_9EURO</name>
<evidence type="ECO:0000256" key="2">
    <source>
        <dbReference type="ARBA" id="ARBA00022801"/>
    </source>
</evidence>
<dbReference type="SUPFAM" id="SSF52499">
    <property type="entry name" value="Isochorismatase-like hydrolases"/>
    <property type="match status" value="1"/>
</dbReference>
<dbReference type="InterPro" id="IPR000868">
    <property type="entry name" value="Isochorismatase-like_dom"/>
</dbReference>
<dbReference type="GeneID" id="81393571"/>
<keyword evidence="5" id="KW-1185">Reference proteome</keyword>